<proteinExistence type="predicted"/>
<reference evidence="1" key="1">
    <citation type="submission" date="2021-02" db="EMBL/GenBank/DDBJ databases">
        <authorList>
            <person name="Dougan E. K."/>
            <person name="Rhodes N."/>
            <person name="Thang M."/>
            <person name="Chan C."/>
        </authorList>
    </citation>
    <scope>NUCLEOTIDE SEQUENCE</scope>
</reference>
<accession>A0A812I0N9</accession>
<name>A0A812I0N9_9DINO</name>
<gene>
    <name evidence="1" type="ORF">SNAT2548_LOCUS2327</name>
</gene>
<evidence type="ECO:0000313" key="2">
    <source>
        <dbReference type="Proteomes" id="UP000604046"/>
    </source>
</evidence>
<evidence type="ECO:0008006" key="3">
    <source>
        <dbReference type="Google" id="ProtNLM"/>
    </source>
</evidence>
<feature type="non-terminal residue" evidence="1">
    <location>
        <position position="1"/>
    </location>
</feature>
<dbReference type="EMBL" id="CAJNDS010000133">
    <property type="protein sequence ID" value="CAE6968315.1"/>
    <property type="molecule type" value="Genomic_DNA"/>
</dbReference>
<dbReference type="Proteomes" id="UP000604046">
    <property type="component" value="Unassembled WGS sequence"/>
</dbReference>
<dbReference type="AlphaFoldDB" id="A0A812I0N9"/>
<keyword evidence="2" id="KW-1185">Reference proteome</keyword>
<comment type="caution">
    <text evidence="1">The sequence shown here is derived from an EMBL/GenBank/DDBJ whole genome shotgun (WGS) entry which is preliminary data.</text>
</comment>
<protein>
    <recommendedName>
        <fullName evidence="3">Ubiquitin-like domain-containing protein</fullName>
    </recommendedName>
</protein>
<organism evidence="1 2">
    <name type="scientific">Symbiodinium natans</name>
    <dbReference type="NCBI Taxonomy" id="878477"/>
    <lineage>
        <taxon>Eukaryota</taxon>
        <taxon>Sar</taxon>
        <taxon>Alveolata</taxon>
        <taxon>Dinophyceae</taxon>
        <taxon>Suessiales</taxon>
        <taxon>Symbiodiniaceae</taxon>
        <taxon>Symbiodinium</taxon>
    </lineage>
</organism>
<evidence type="ECO:0000313" key="1">
    <source>
        <dbReference type="EMBL" id="CAE6968315.1"/>
    </source>
</evidence>
<sequence length="130" mass="14380">MKPSTKRVILSVNVVGSDGKTIGNYQLTGGSVWELCQLLAQEQNVPETEFVELSWQDKTLWPMLPLESQGIVGDGEVLTMVKTAAKPVAGIYSVNQKDYPEDRYSCWEEIHLLEDNTVSFAEVSAGTGRM</sequence>